<evidence type="ECO:0000256" key="4">
    <source>
        <dbReference type="ARBA" id="ARBA00022989"/>
    </source>
</evidence>
<feature type="compositionally biased region" description="Low complexity" evidence="6">
    <location>
        <begin position="9"/>
        <end position="33"/>
    </location>
</feature>
<evidence type="ECO:0000256" key="6">
    <source>
        <dbReference type="SAM" id="MobiDB-lite"/>
    </source>
</evidence>
<evidence type="ECO:0000313" key="10">
    <source>
        <dbReference type="EMBL" id="TCD53963.1"/>
    </source>
</evidence>
<dbReference type="Pfam" id="PF08478">
    <property type="entry name" value="POTRA_1"/>
    <property type="match status" value="1"/>
</dbReference>
<evidence type="ECO:0000259" key="8">
    <source>
        <dbReference type="Pfam" id="PF03799"/>
    </source>
</evidence>
<dbReference type="RefSeq" id="WP_131284585.1">
    <property type="nucleotide sequence ID" value="NZ_RXLP01000023.1"/>
</dbReference>
<keyword evidence="7" id="KW-0472">Membrane</keyword>
<keyword evidence="2" id="KW-0132">Cell division</keyword>
<dbReference type="EMBL" id="RXLP01000023">
    <property type="protein sequence ID" value="TCD53963.1"/>
    <property type="molecule type" value="Genomic_DNA"/>
</dbReference>
<feature type="region of interest" description="Disordered" evidence="6">
    <location>
        <begin position="1"/>
        <end position="71"/>
    </location>
</feature>
<dbReference type="InterPro" id="IPR050487">
    <property type="entry name" value="FtsQ_DivIB"/>
</dbReference>
<feature type="domain" description="POTRA" evidence="9">
    <location>
        <begin position="156"/>
        <end position="221"/>
    </location>
</feature>
<evidence type="ECO:0000256" key="7">
    <source>
        <dbReference type="SAM" id="Phobius"/>
    </source>
</evidence>
<name>A0A4R0QP30_9BIFI</name>
<accession>A0A4R0QP30</accession>
<keyword evidence="5" id="KW-0131">Cell cycle</keyword>
<dbReference type="PANTHER" id="PTHR37820:SF1">
    <property type="entry name" value="CELL DIVISION PROTEIN FTSQ"/>
    <property type="match status" value="1"/>
</dbReference>
<evidence type="ECO:0000313" key="11">
    <source>
        <dbReference type="Proteomes" id="UP000291289"/>
    </source>
</evidence>
<keyword evidence="1" id="KW-1003">Cell membrane</keyword>
<proteinExistence type="predicted"/>
<dbReference type="Proteomes" id="UP000291289">
    <property type="component" value="Unassembled WGS sequence"/>
</dbReference>
<keyword evidence="3 7" id="KW-0812">Transmembrane</keyword>
<dbReference type="Gene3D" id="3.10.20.310">
    <property type="entry name" value="membrane protein fhac"/>
    <property type="match status" value="1"/>
</dbReference>
<gene>
    <name evidence="10" type="ORF">EJ419_05910</name>
</gene>
<feature type="compositionally biased region" description="Polar residues" evidence="6">
    <location>
        <begin position="48"/>
        <end position="71"/>
    </location>
</feature>
<dbReference type="Pfam" id="PF03799">
    <property type="entry name" value="FtsQ_DivIB_C"/>
    <property type="match status" value="1"/>
</dbReference>
<dbReference type="PANTHER" id="PTHR37820">
    <property type="entry name" value="CELL DIVISION PROTEIN DIVIB"/>
    <property type="match status" value="1"/>
</dbReference>
<organism evidence="10 11">
    <name type="scientific">Alloscardovia theropitheci</name>
    <dbReference type="NCBI Taxonomy" id="2496842"/>
    <lineage>
        <taxon>Bacteria</taxon>
        <taxon>Bacillati</taxon>
        <taxon>Actinomycetota</taxon>
        <taxon>Actinomycetes</taxon>
        <taxon>Bifidobacteriales</taxon>
        <taxon>Bifidobacteriaceae</taxon>
        <taxon>Alloscardovia</taxon>
    </lineage>
</organism>
<evidence type="ECO:0000256" key="3">
    <source>
        <dbReference type="ARBA" id="ARBA00022692"/>
    </source>
</evidence>
<dbReference type="AlphaFoldDB" id="A0A4R0QP30"/>
<comment type="caution">
    <text evidence="10">The sequence shown here is derived from an EMBL/GenBank/DDBJ whole genome shotgun (WGS) entry which is preliminary data.</text>
</comment>
<keyword evidence="4 7" id="KW-1133">Transmembrane helix</keyword>
<evidence type="ECO:0000256" key="5">
    <source>
        <dbReference type="ARBA" id="ARBA00023306"/>
    </source>
</evidence>
<protein>
    <submittedName>
        <fullName evidence="10">FtsQ-type POTRA domain-containing protein</fullName>
    </submittedName>
</protein>
<evidence type="ECO:0000256" key="2">
    <source>
        <dbReference type="ARBA" id="ARBA00022618"/>
    </source>
</evidence>
<dbReference type="InterPro" id="IPR005548">
    <property type="entry name" value="Cell_div_FtsQ/DivIB_C"/>
</dbReference>
<evidence type="ECO:0000256" key="1">
    <source>
        <dbReference type="ARBA" id="ARBA00022475"/>
    </source>
</evidence>
<dbReference type="GO" id="GO:0051301">
    <property type="term" value="P:cell division"/>
    <property type="evidence" value="ECO:0007669"/>
    <property type="project" value="UniProtKB-KW"/>
</dbReference>
<reference evidence="10 11" key="1">
    <citation type="submission" date="2018-12" db="EMBL/GenBank/DDBJ databases">
        <title>Alloscrdovia theropitheci sp. nov: a novel taxon from the feces of the bleeding-herat monkey (Theropithecus geleda).</title>
        <authorList>
            <person name="Modesto M."/>
        </authorList>
    </citation>
    <scope>NUCLEOTIDE SEQUENCE [LARGE SCALE GENOMIC DNA]</scope>
    <source>
        <strain evidence="10 11">GLDI4/2</strain>
    </source>
</reference>
<dbReference type="GO" id="GO:0005886">
    <property type="term" value="C:plasma membrane"/>
    <property type="evidence" value="ECO:0007669"/>
    <property type="project" value="TreeGrafter"/>
</dbReference>
<feature type="transmembrane region" description="Helical" evidence="7">
    <location>
        <begin position="124"/>
        <end position="146"/>
    </location>
</feature>
<keyword evidence="11" id="KW-1185">Reference proteome</keyword>
<dbReference type="InterPro" id="IPR013685">
    <property type="entry name" value="POTRA_FtsQ_type"/>
</dbReference>
<dbReference type="OrthoDB" id="3238713at2"/>
<feature type="domain" description="Cell division protein FtsQ/DivIB C-terminal" evidence="8">
    <location>
        <begin position="230"/>
        <end position="336"/>
    </location>
</feature>
<evidence type="ECO:0000259" key="9">
    <source>
        <dbReference type="Pfam" id="PF08478"/>
    </source>
</evidence>
<sequence>MSKDKRARSVSSRSTSSSASSSSTSSRTVSSHTSAHKEDSRASEPWNARSTRSSQAKQNQNNRSPRVVSASSLADNFVDPERLQPASEGIEANINKEFQARPRSKVVDFNERKKEQRVASRRYWILRIAIAVLSLGVVIFAVWALIFSPWLKVNSQEIHITGMQTWVKVEQIQRYTNDTIGKSLILVSESQLENSIDSIPGVGKAEVSKQFPHGINVTITEETPTALLYAQDKKNYVAVDAKAQQIATVNEASAGIPVINVPTVKSGLRNETVLQSIAVLAALDAGTRSQVVSTTANTQDSITTVLSSGYTIVWGNSSNMDSKQQIVAKIIQQLQAEGSSQMIIDVSAPARPIIR</sequence>